<dbReference type="InterPro" id="IPR050314">
    <property type="entry name" value="Glycosyl_Hydrlase_18"/>
</dbReference>
<evidence type="ECO:0000313" key="7">
    <source>
        <dbReference type="Proteomes" id="UP000285060"/>
    </source>
</evidence>
<comment type="similarity">
    <text evidence="4">Belongs to the glycosyl hydrolase 18 family.</text>
</comment>
<protein>
    <recommendedName>
        <fullName evidence="5">GH18 domain-containing protein</fullName>
    </recommendedName>
</protein>
<dbReference type="InterPro" id="IPR017853">
    <property type="entry name" value="GH"/>
</dbReference>
<sequence length="417" mass="44671">MFNTSTVAADAAAVVSKFKLDGITVHDLSKTSSTLSYMTALSASLTALNATLSYDVYYSELDKTKLNCGTRCFAEGVQHVVDWLTVMAFSVSDDAVYAATAGGMSVYGSGDGMFRAIQSIFQPKPLPIAMTRRPLSGNNSMCQSDNNSHAPRVVLYWGSEVGGCETIPPGVTHVVMTFALVKDGAVSLTLQGDDATLRRCVVRCIDVLVSIGGDTDNHQLAGVTDMDTFAASAVALVDKFNFDGVDVDDENRAGTYDQDHVVEYMAALSKALKPRGKLLTMAAFYYDSVADKCAAVSGRCFPRQVEALVVWVNVMAYNVEKDVGKAEAVYESAITDTFAMWMAVLPPAKVVVAVCTESTNPLHRGCSYGPGPSPAVVAQWTKWSRENAGGMGVWAGSKDQFLNYTYTTLVTGGDARR</sequence>
<dbReference type="Gene3D" id="3.20.20.80">
    <property type="entry name" value="Glycosidases"/>
    <property type="match status" value="1"/>
</dbReference>
<keyword evidence="2 3" id="KW-0326">Glycosidase</keyword>
<dbReference type="InterPro" id="IPR011583">
    <property type="entry name" value="Chitinase_II/V-like_cat"/>
</dbReference>
<proteinExistence type="inferred from homology"/>
<dbReference type="PANTHER" id="PTHR11177">
    <property type="entry name" value="CHITINASE"/>
    <property type="match status" value="1"/>
</dbReference>
<dbReference type="PANTHER" id="PTHR11177:SF317">
    <property type="entry name" value="CHITINASE 12-RELATED"/>
    <property type="match status" value="1"/>
</dbReference>
<dbReference type="GO" id="GO:0006032">
    <property type="term" value="P:chitin catabolic process"/>
    <property type="evidence" value="ECO:0007669"/>
    <property type="project" value="TreeGrafter"/>
</dbReference>
<dbReference type="SUPFAM" id="SSF51445">
    <property type="entry name" value="(Trans)glycosidases"/>
    <property type="match status" value="1"/>
</dbReference>
<dbReference type="PROSITE" id="PS51910">
    <property type="entry name" value="GH18_2"/>
    <property type="match status" value="1"/>
</dbReference>
<dbReference type="SMART" id="SM00636">
    <property type="entry name" value="Glyco_18"/>
    <property type="match status" value="1"/>
</dbReference>
<name>A0A3R6YX53_9STRA</name>
<dbReference type="GO" id="GO:0005975">
    <property type="term" value="P:carbohydrate metabolic process"/>
    <property type="evidence" value="ECO:0007669"/>
    <property type="project" value="InterPro"/>
</dbReference>
<reference evidence="6 7" key="1">
    <citation type="submission" date="2018-08" db="EMBL/GenBank/DDBJ databases">
        <title>Aphanomyces genome sequencing and annotation.</title>
        <authorList>
            <person name="Minardi D."/>
            <person name="Oidtmann B."/>
            <person name="Van Der Giezen M."/>
            <person name="Studholme D.J."/>
        </authorList>
    </citation>
    <scope>NUCLEOTIDE SEQUENCE [LARGE SCALE GENOMIC DNA]</scope>
    <source>
        <strain evidence="6 7">NJM0002</strain>
    </source>
</reference>
<keyword evidence="7" id="KW-1185">Reference proteome</keyword>
<dbReference type="Proteomes" id="UP000285060">
    <property type="component" value="Unassembled WGS sequence"/>
</dbReference>
<accession>A0A3R6YX53</accession>
<evidence type="ECO:0000256" key="4">
    <source>
        <dbReference type="RuleBase" id="RU004453"/>
    </source>
</evidence>
<dbReference type="InterPro" id="IPR001223">
    <property type="entry name" value="Glyco_hydro18_cat"/>
</dbReference>
<dbReference type="AlphaFoldDB" id="A0A3R6YX53"/>
<dbReference type="EMBL" id="QUSY01000610">
    <property type="protein sequence ID" value="RHY28288.1"/>
    <property type="molecule type" value="Genomic_DNA"/>
</dbReference>
<dbReference type="VEuPathDB" id="FungiDB:H310_11633"/>
<dbReference type="GO" id="GO:0008061">
    <property type="term" value="F:chitin binding"/>
    <property type="evidence" value="ECO:0007669"/>
    <property type="project" value="InterPro"/>
</dbReference>
<organism evidence="6 7">
    <name type="scientific">Aphanomyces invadans</name>
    <dbReference type="NCBI Taxonomy" id="157072"/>
    <lineage>
        <taxon>Eukaryota</taxon>
        <taxon>Sar</taxon>
        <taxon>Stramenopiles</taxon>
        <taxon>Oomycota</taxon>
        <taxon>Saprolegniomycetes</taxon>
        <taxon>Saprolegniales</taxon>
        <taxon>Verrucalvaceae</taxon>
        <taxon>Aphanomyces</taxon>
    </lineage>
</organism>
<gene>
    <name evidence="6" type="ORF">DYB32_006097</name>
</gene>
<evidence type="ECO:0000313" key="6">
    <source>
        <dbReference type="EMBL" id="RHY28288.1"/>
    </source>
</evidence>
<evidence type="ECO:0000256" key="3">
    <source>
        <dbReference type="RuleBase" id="RU000489"/>
    </source>
</evidence>
<evidence type="ECO:0000256" key="2">
    <source>
        <dbReference type="ARBA" id="ARBA00023295"/>
    </source>
</evidence>
<dbReference type="Pfam" id="PF00704">
    <property type="entry name" value="Glyco_hydro_18"/>
    <property type="match status" value="1"/>
</dbReference>
<comment type="caution">
    <text evidence="6">The sequence shown here is derived from an EMBL/GenBank/DDBJ whole genome shotgun (WGS) entry which is preliminary data.</text>
</comment>
<dbReference type="GO" id="GO:0004568">
    <property type="term" value="F:chitinase activity"/>
    <property type="evidence" value="ECO:0007669"/>
    <property type="project" value="TreeGrafter"/>
</dbReference>
<dbReference type="PROSITE" id="PS01095">
    <property type="entry name" value="GH18_1"/>
    <property type="match status" value="1"/>
</dbReference>
<feature type="domain" description="GH18" evidence="5">
    <location>
        <begin position="151"/>
        <end position="417"/>
    </location>
</feature>
<evidence type="ECO:0000256" key="1">
    <source>
        <dbReference type="ARBA" id="ARBA00022801"/>
    </source>
</evidence>
<dbReference type="GO" id="GO:0005576">
    <property type="term" value="C:extracellular region"/>
    <property type="evidence" value="ECO:0007669"/>
    <property type="project" value="TreeGrafter"/>
</dbReference>
<keyword evidence="1 3" id="KW-0378">Hydrolase</keyword>
<dbReference type="InterPro" id="IPR001579">
    <property type="entry name" value="Glyco_hydro_18_chit_AS"/>
</dbReference>
<evidence type="ECO:0000259" key="5">
    <source>
        <dbReference type="PROSITE" id="PS51910"/>
    </source>
</evidence>